<dbReference type="PANTHER" id="PTHR33096">
    <property type="entry name" value="CXC2 DOMAIN-CONTAINING PROTEIN"/>
    <property type="match status" value="1"/>
</dbReference>
<sequence length="189" mass="22060">KYPLAMVAKALEVFGDQWILGYDIGCCFIRTIVASSLGPKFQEKKCRTCVNAFHGYTPNIICQQHNHPLKNKGVAMTTTRNETLERVFSSSNQLASITRYMNAYRRRVFIDIYFCQWDREKYQNLARTIHNNYVQALDIIEDDDEAVQTMLKELQLTEKDLETYFEDEVNHFRDLGTELEEDVHAVAYV</sequence>
<feature type="non-terminal residue" evidence="1">
    <location>
        <position position="1"/>
    </location>
</feature>
<dbReference type="Pfam" id="PF18758">
    <property type="entry name" value="KDZ"/>
    <property type="match status" value="1"/>
</dbReference>
<dbReference type="EMBL" id="ML182405">
    <property type="protein sequence ID" value="THU75308.1"/>
    <property type="molecule type" value="Genomic_DNA"/>
</dbReference>
<reference evidence="1 2" key="1">
    <citation type="journal article" date="2019" name="Nat. Ecol. Evol.">
        <title>Megaphylogeny resolves global patterns of mushroom evolution.</title>
        <authorList>
            <person name="Varga T."/>
            <person name="Krizsan K."/>
            <person name="Foldi C."/>
            <person name="Dima B."/>
            <person name="Sanchez-Garcia M."/>
            <person name="Sanchez-Ramirez S."/>
            <person name="Szollosi G.J."/>
            <person name="Szarkandi J.G."/>
            <person name="Papp V."/>
            <person name="Albert L."/>
            <person name="Andreopoulos W."/>
            <person name="Angelini C."/>
            <person name="Antonin V."/>
            <person name="Barry K.W."/>
            <person name="Bougher N.L."/>
            <person name="Buchanan P."/>
            <person name="Buyck B."/>
            <person name="Bense V."/>
            <person name="Catcheside P."/>
            <person name="Chovatia M."/>
            <person name="Cooper J."/>
            <person name="Damon W."/>
            <person name="Desjardin D."/>
            <person name="Finy P."/>
            <person name="Geml J."/>
            <person name="Haridas S."/>
            <person name="Hughes K."/>
            <person name="Justo A."/>
            <person name="Karasinski D."/>
            <person name="Kautmanova I."/>
            <person name="Kiss B."/>
            <person name="Kocsube S."/>
            <person name="Kotiranta H."/>
            <person name="LaButti K.M."/>
            <person name="Lechner B.E."/>
            <person name="Liimatainen K."/>
            <person name="Lipzen A."/>
            <person name="Lukacs Z."/>
            <person name="Mihaltcheva S."/>
            <person name="Morgado L.N."/>
            <person name="Niskanen T."/>
            <person name="Noordeloos M.E."/>
            <person name="Ohm R.A."/>
            <person name="Ortiz-Santana B."/>
            <person name="Ovrebo C."/>
            <person name="Racz N."/>
            <person name="Riley R."/>
            <person name="Savchenko A."/>
            <person name="Shiryaev A."/>
            <person name="Soop K."/>
            <person name="Spirin V."/>
            <person name="Szebenyi C."/>
            <person name="Tomsovsky M."/>
            <person name="Tulloss R.E."/>
            <person name="Uehling J."/>
            <person name="Grigoriev I.V."/>
            <person name="Vagvolgyi C."/>
            <person name="Papp T."/>
            <person name="Martin F.M."/>
            <person name="Miettinen O."/>
            <person name="Hibbett D.S."/>
            <person name="Nagy L.G."/>
        </authorList>
    </citation>
    <scope>NUCLEOTIDE SEQUENCE [LARGE SCALE GENOMIC DNA]</scope>
    <source>
        <strain evidence="1 2">CBS 962.96</strain>
    </source>
</reference>
<name>A0A4S8KJN4_DENBC</name>
<protein>
    <submittedName>
        <fullName evidence="1">Uncharacterized protein</fullName>
    </submittedName>
</protein>
<dbReference type="OrthoDB" id="3246730at2759"/>
<dbReference type="PANTHER" id="PTHR33096:SF1">
    <property type="entry name" value="CXC1-LIKE CYSTEINE CLUSTER ASSOCIATED WITH KDZ TRANSPOSASES DOMAIN-CONTAINING PROTEIN"/>
    <property type="match status" value="1"/>
</dbReference>
<gene>
    <name evidence="1" type="ORF">K435DRAFT_600422</name>
</gene>
<dbReference type="AlphaFoldDB" id="A0A4S8KJN4"/>
<evidence type="ECO:0000313" key="2">
    <source>
        <dbReference type="Proteomes" id="UP000297245"/>
    </source>
</evidence>
<accession>A0A4S8KJN4</accession>
<proteinExistence type="predicted"/>
<feature type="non-terminal residue" evidence="1">
    <location>
        <position position="189"/>
    </location>
</feature>
<dbReference type="InterPro" id="IPR040521">
    <property type="entry name" value="KDZ"/>
</dbReference>
<dbReference type="Proteomes" id="UP000297245">
    <property type="component" value="Unassembled WGS sequence"/>
</dbReference>
<evidence type="ECO:0000313" key="1">
    <source>
        <dbReference type="EMBL" id="THU75308.1"/>
    </source>
</evidence>
<organism evidence="1 2">
    <name type="scientific">Dendrothele bispora (strain CBS 962.96)</name>
    <dbReference type="NCBI Taxonomy" id="1314807"/>
    <lineage>
        <taxon>Eukaryota</taxon>
        <taxon>Fungi</taxon>
        <taxon>Dikarya</taxon>
        <taxon>Basidiomycota</taxon>
        <taxon>Agaricomycotina</taxon>
        <taxon>Agaricomycetes</taxon>
        <taxon>Agaricomycetidae</taxon>
        <taxon>Agaricales</taxon>
        <taxon>Agaricales incertae sedis</taxon>
        <taxon>Dendrothele</taxon>
    </lineage>
</organism>
<keyword evidence="2" id="KW-1185">Reference proteome</keyword>